<protein>
    <submittedName>
        <fullName evidence="1">Uncharacterized protein</fullName>
    </submittedName>
</protein>
<gene>
    <name evidence="1" type="ORF">F7D14_15905</name>
</gene>
<dbReference type="Proteomes" id="UP000422569">
    <property type="component" value="Chromosome"/>
</dbReference>
<dbReference type="KEGG" id="mpar:F7D14_15905"/>
<dbReference type="RefSeq" id="WP_016918679.1">
    <property type="nucleotide sequence ID" value="NZ_CP044331.1"/>
</dbReference>
<evidence type="ECO:0000313" key="2">
    <source>
        <dbReference type="Proteomes" id="UP000422569"/>
    </source>
</evidence>
<accession>A0A6B8M7P5</accession>
<evidence type="ECO:0000313" key="1">
    <source>
        <dbReference type="EMBL" id="QGM98821.1"/>
    </source>
</evidence>
<dbReference type="EMBL" id="CP044331">
    <property type="protein sequence ID" value="QGM98821.1"/>
    <property type="molecule type" value="Genomic_DNA"/>
</dbReference>
<organism evidence="1 2">
    <name type="scientific">Methylocystis parvus</name>
    <dbReference type="NCBI Taxonomy" id="134"/>
    <lineage>
        <taxon>Bacteria</taxon>
        <taxon>Pseudomonadati</taxon>
        <taxon>Pseudomonadota</taxon>
        <taxon>Alphaproteobacteria</taxon>
        <taxon>Hyphomicrobiales</taxon>
        <taxon>Methylocystaceae</taxon>
        <taxon>Methylocystis</taxon>
    </lineage>
</organism>
<dbReference type="AlphaFoldDB" id="A0A6B8M7P5"/>
<sequence length="506" mass="56637">MVDYNSDYFRTFAERLISFDYIDATREPERLAALDGFCAPAFLDRLKGGYFAFLDETLAEIERRAPIEHLASLSPRNRDVAHTLLTREKLLLDPFSGQWRVTTRCIGREAYWFESASGEGCIVAQYGFTFSPTGDTTYIFPDRGVAVFFGEFVARSDVAREAGELARNLAAWPARAAELVANREPAVYVACAEMKAPHFGHYVWNALSAWGAILPPFESRIDCFIGWRENNYFAPVTEIFPGLGAERIGIVRTDAEFLNLLQKSGALACFPKDDHITEDLARAVVEWAFRSCPPERLAALRALKAQSQPLCLFSIRLGNRIWLEQREGFVSLARALRERFPKVGFLIDGLSAGKTMGWTHSLMSVDEEVTLARALVEDISQFAPCLSLVGETMEESVVGVDLCDFFVAPAGSGLAKSKWISNKPGVVVSNRSVLDRSDPDGWAVRVFEEKRDQIIPSVFLDKDDVVDVACSDRPEKVHNSFHLDWRIILSAIERHETELCPRALCS</sequence>
<name>A0A6B8M7P5_9HYPH</name>
<reference evidence="1 2" key="1">
    <citation type="submission" date="2019-09" db="EMBL/GenBank/DDBJ databases">
        <title>Isolation and complete genome sequencing of Methylocystis species.</title>
        <authorList>
            <person name="Rumah B.L."/>
            <person name="Stead C.E."/>
            <person name="Stevens B.C."/>
            <person name="Minton N.P."/>
            <person name="Grosse-Honebrink A."/>
            <person name="Zhang Y."/>
        </authorList>
    </citation>
    <scope>NUCLEOTIDE SEQUENCE [LARGE SCALE GENOMIC DNA]</scope>
    <source>
        <strain evidence="1 2">BRCS2</strain>
    </source>
</reference>
<keyword evidence="2" id="KW-1185">Reference proteome</keyword>
<proteinExistence type="predicted"/>